<sequence>MEGSNSVLTNKRNKILIIETLSVNLSFWSSMESREAGKLAVSNANETQSSLRLVGTFQLAPLVYVKHWSTRARISAHETIPGQAASSRVMASSIISYPLNRLLGPAVLSKEKYAVF</sequence>
<name>D7STE7_VITVI</name>
<evidence type="ECO:0000313" key="1">
    <source>
        <dbReference type="EMBL" id="CBI20061.3"/>
    </source>
</evidence>
<evidence type="ECO:0000313" key="2">
    <source>
        <dbReference type="Proteomes" id="UP000009183"/>
    </source>
</evidence>
<dbReference type="EMBL" id="FN595228">
    <property type="protein sequence ID" value="CBI20061.3"/>
    <property type="molecule type" value="Genomic_DNA"/>
</dbReference>
<proteinExistence type="predicted"/>
<dbReference type="InParanoid" id="D7STE7"/>
<keyword evidence="2" id="KW-1185">Reference proteome</keyword>
<dbReference type="HOGENOM" id="CLU_2101368_0_0_1"/>
<dbReference type="AlphaFoldDB" id="D7STE7"/>
<dbReference type="Proteomes" id="UP000009183">
    <property type="component" value="Chromosome 12"/>
</dbReference>
<gene>
    <name evidence="1" type="ordered locus">VIT_12s0055g01060</name>
</gene>
<dbReference type="PaxDb" id="29760-VIT_12s0055g01060.t01"/>
<reference evidence="2" key="1">
    <citation type="journal article" date="2007" name="Nature">
        <title>The grapevine genome sequence suggests ancestral hexaploidization in major angiosperm phyla.</title>
        <authorList>
            <consortium name="The French-Italian Public Consortium for Grapevine Genome Characterization."/>
            <person name="Jaillon O."/>
            <person name="Aury J.-M."/>
            <person name="Noel B."/>
            <person name="Policriti A."/>
            <person name="Clepet C."/>
            <person name="Casagrande A."/>
            <person name="Choisne N."/>
            <person name="Aubourg S."/>
            <person name="Vitulo N."/>
            <person name="Jubin C."/>
            <person name="Vezzi A."/>
            <person name="Legeai F."/>
            <person name="Hugueney P."/>
            <person name="Dasilva C."/>
            <person name="Horner D."/>
            <person name="Mica E."/>
            <person name="Jublot D."/>
            <person name="Poulain J."/>
            <person name="Bruyere C."/>
            <person name="Billault A."/>
            <person name="Segurens B."/>
            <person name="Gouyvenoux M."/>
            <person name="Ugarte E."/>
            <person name="Cattonaro F."/>
            <person name="Anthouard V."/>
            <person name="Vico V."/>
            <person name="Del Fabbro C."/>
            <person name="Alaux M."/>
            <person name="Di Gaspero G."/>
            <person name="Dumas V."/>
            <person name="Felice N."/>
            <person name="Paillard S."/>
            <person name="Juman I."/>
            <person name="Moroldo M."/>
            <person name="Scalabrin S."/>
            <person name="Canaguier A."/>
            <person name="Le Clainche I."/>
            <person name="Malacrida G."/>
            <person name="Durand E."/>
            <person name="Pesole G."/>
            <person name="Laucou V."/>
            <person name="Chatelet P."/>
            <person name="Merdinoglu D."/>
            <person name="Delledonne M."/>
            <person name="Pezzotti M."/>
            <person name="Lecharny A."/>
            <person name="Scarpelli C."/>
            <person name="Artiguenave F."/>
            <person name="Pe M.E."/>
            <person name="Valle G."/>
            <person name="Morgante M."/>
            <person name="Caboche M."/>
            <person name="Adam-Blondon A.-F."/>
            <person name="Weissenbach J."/>
            <person name="Quetier F."/>
            <person name="Wincker P."/>
        </authorList>
    </citation>
    <scope>NUCLEOTIDE SEQUENCE [LARGE SCALE GENOMIC DNA]</scope>
    <source>
        <strain evidence="2">cv. Pinot noir / PN40024</strain>
    </source>
</reference>
<accession>D7STE7</accession>
<protein>
    <submittedName>
        <fullName evidence="1">Uncharacterized protein</fullName>
    </submittedName>
</protein>
<organism evidence="1 2">
    <name type="scientific">Vitis vinifera</name>
    <name type="common">Grape</name>
    <dbReference type="NCBI Taxonomy" id="29760"/>
    <lineage>
        <taxon>Eukaryota</taxon>
        <taxon>Viridiplantae</taxon>
        <taxon>Streptophyta</taxon>
        <taxon>Embryophyta</taxon>
        <taxon>Tracheophyta</taxon>
        <taxon>Spermatophyta</taxon>
        <taxon>Magnoliopsida</taxon>
        <taxon>eudicotyledons</taxon>
        <taxon>Gunneridae</taxon>
        <taxon>Pentapetalae</taxon>
        <taxon>rosids</taxon>
        <taxon>Vitales</taxon>
        <taxon>Vitaceae</taxon>
        <taxon>Viteae</taxon>
        <taxon>Vitis</taxon>
    </lineage>
</organism>